<feature type="region of interest" description="Disordered" evidence="1">
    <location>
        <begin position="62"/>
        <end position="90"/>
    </location>
</feature>
<dbReference type="EMBL" id="JACMSC010000003">
    <property type="protein sequence ID" value="KAG6528701.1"/>
    <property type="molecule type" value="Genomic_DNA"/>
</dbReference>
<comment type="caution">
    <text evidence="2">The sequence shown here is derived from an EMBL/GenBank/DDBJ whole genome shotgun (WGS) entry which is preliminary data.</text>
</comment>
<evidence type="ECO:0000313" key="2">
    <source>
        <dbReference type="EMBL" id="KAG6528701.1"/>
    </source>
</evidence>
<dbReference type="AlphaFoldDB" id="A0A8J5HJE2"/>
<protein>
    <submittedName>
        <fullName evidence="2">Uncharacterized protein</fullName>
    </submittedName>
</protein>
<evidence type="ECO:0000313" key="3">
    <source>
        <dbReference type="Proteomes" id="UP000734854"/>
    </source>
</evidence>
<keyword evidence="3" id="KW-1185">Reference proteome</keyword>
<reference evidence="2 3" key="1">
    <citation type="submission" date="2020-08" db="EMBL/GenBank/DDBJ databases">
        <title>Plant Genome Project.</title>
        <authorList>
            <person name="Zhang R.-G."/>
        </authorList>
    </citation>
    <scope>NUCLEOTIDE SEQUENCE [LARGE SCALE GENOMIC DNA]</scope>
    <source>
        <tissue evidence="2">Rhizome</tissue>
    </source>
</reference>
<dbReference type="Proteomes" id="UP000734854">
    <property type="component" value="Unassembled WGS sequence"/>
</dbReference>
<gene>
    <name evidence="2" type="ORF">ZIOFF_010885</name>
</gene>
<evidence type="ECO:0000256" key="1">
    <source>
        <dbReference type="SAM" id="MobiDB-lite"/>
    </source>
</evidence>
<name>A0A8J5HJE2_ZINOF</name>
<organism evidence="2 3">
    <name type="scientific">Zingiber officinale</name>
    <name type="common">Ginger</name>
    <name type="synonym">Amomum zingiber</name>
    <dbReference type="NCBI Taxonomy" id="94328"/>
    <lineage>
        <taxon>Eukaryota</taxon>
        <taxon>Viridiplantae</taxon>
        <taxon>Streptophyta</taxon>
        <taxon>Embryophyta</taxon>
        <taxon>Tracheophyta</taxon>
        <taxon>Spermatophyta</taxon>
        <taxon>Magnoliopsida</taxon>
        <taxon>Liliopsida</taxon>
        <taxon>Zingiberales</taxon>
        <taxon>Zingiberaceae</taxon>
        <taxon>Zingiber</taxon>
    </lineage>
</organism>
<sequence length="150" mass="16787">MQPPRICSHDTASAHMRQRHNFMHTNYSVLYKKSFPPQTAPAGYVYPTCSASFTSDPLVHTSVSEEKDKGGATSVFSDKDSRPTISSPATDDKYLDEVYNSIVGMSCSKVTESEIVEVDGPNDLEHQLIKDQEPCLMKTEFDEPMSYLKQ</sequence>
<proteinExistence type="predicted"/>
<accession>A0A8J5HJE2</accession>